<dbReference type="AlphaFoldDB" id="W2QQH4"/>
<gene>
    <name evidence="1" type="ORF">PPTG_06716</name>
</gene>
<evidence type="ECO:0000313" key="1">
    <source>
        <dbReference type="EMBL" id="ETN15447.1"/>
    </source>
</evidence>
<dbReference type="InterPro" id="IPR036770">
    <property type="entry name" value="Ankyrin_rpt-contain_sf"/>
</dbReference>
<dbReference type="EMBL" id="KI669570">
    <property type="protein sequence ID" value="ETN15447.1"/>
    <property type="molecule type" value="Genomic_DNA"/>
</dbReference>
<sequence length="219" mass="24219">MPHLDPDPALKAAAANDHANVVDNLLTETHPTGREAFVEAVARNNMEVVKLFLRKGYPADSWCIGEALNKAAAAGHKRIVELLLEKTDDWFVGKALCTATEAGCTDFVALLLSRYEHEFMSLGDSVKTAASNNHYEVVELLLQPKLSIMELLLDKYPRHIGEAFDKAVEGSKVKTVSFLLDGGQEKYTAYLGFKIRRAIQAIAPFRRLEMAKLLTTNCS</sequence>
<dbReference type="STRING" id="761204.W2QQH4"/>
<dbReference type="InterPro" id="IPR052050">
    <property type="entry name" value="SecEffector_AnkRepeat"/>
</dbReference>
<dbReference type="VEuPathDB" id="FungiDB:PPTG_06716"/>
<dbReference type="RefSeq" id="XP_008899006.1">
    <property type="nucleotide sequence ID" value="XM_008900758.1"/>
</dbReference>
<accession>W2QQH4</accession>
<dbReference type="OMA" id="RYEHEFM"/>
<dbReference type="PANTHER" id="PTHR46586:SF3">
    <property type="entry name" value="ANKYRIN REPEAT-CONTAINING PROTEIN"/>
    <property type="match status" value="1"/>
</dbReference>
<evidence type="ECO:0000313" key="2">
    <source>
        <dbReference type="Proteomes" id="UP000018817"/>
    </source>
</evidence>
<dbReference type="InterPro" id="IPR002110">
    <property type="entry name" value="Ankyrin_rpt"/>
</dbReference>
<name>W2QQH4_PHYN3</name>
<reference evidence="2" key="1">
    <citation type="submission" date="2011-12" db="EMBL/GenBank/DDBJ databases">
        <authorList>
            <consortium name="The Broad Institute Genome Sequencing Platform"/>
            <person name="Russ C."/>
            <person name="Tyler B."/>
            <person name="Panabieres F."/>
            <person name="Shan W."/>
            <person name="Tripathy S."/>
            <person name="Grunwald N."/>
            <person name="Machado M."/>
            <person name="Young S.K."/>
            <person name="Zeng Q."/>
            <person name="Gargeya S."/>
            <person name="Fitzgerald M."/>
            <person name="Haas B."/>
            <person name="Abouelleil A."/>
            <person name="Alvarado L."/>
            <person name="Arachchi H.M."/>
            <person name="Berlin A."/>
            <person name="Chapman S.B."/>
            <person name="Gearin G."/>
            <person name="Goldberg J."/>
            <person name="Griggs A."/>
            <person name="Gujja S."/>
            <person name="Hansen M."/>
            <person name="Heiman D."/>
            <person name="Howarth C."/>
            <person name="Larimer J."/>
            <person name="Lui A."/>
            <person name="MacDonald P.J.P."/>
            <person name="McCowen C."/>
            <person name="Montmayeur A."/>
            <person name="Murphy C."/>
            <person name="Neiman D."/>
            <person name="Pearson M."/>
            <person name="Priest M."/>
            <person name="Roberts A."/>
            <person name="Saif S."/>
            <person name="Shea T."/>
            <person name="Sisk P."/>
            <person name="Stolte C."/>
            <person name="Sykes S."/>
            <person name="Wortman J."/>
            <person name="Nusbaum C."/>
            <person name="Birren B."/>
        </authorList>
    </citation>
    <scope>NUCLEOTIDE SEQUENCE [LARGE SCALE GENOMIC DNA]</scope>
    <source>
        <strain evidence="2">INRA-310</strain>
    </source>
</reference>
<dbReference type="Gene3D" id="1.25.40.20">
    <property type="entry name" value="Ankyrin repeat-containing domain"/>
    <property type="match status" value="1"/>
</dbReference>
<organism evidence="1 2">
    <name type="scientific">Phytophthora nicotianae (strain INRA-310)</name>
    <name type="common">Phytophthora parasitica</name>
    <dbReference type="NCBI Taxonomy" id="761204"/>
    <lineage>
        <taxon>Eukaryota</taxon>
        <taxon>Sar</taxon>
        <taxon>Stramenopiles</taxon>
        <taxon>Oomycota</taxon>
        <taxon>Peronosporomycetes</taxon>
        <taxon>Peronosporales</taxon>
        <taxon>Peronosporaceae</taxon>
        <taxon>Phytophthora</taxon>
    </lineage>
</organism>
<proteinExistence type="predicted"/>
<dbReference type="Proteomes" id="UP000018817">
    <property type="component" value="Unassembled WGS sequence"/>
</dbReference>
<dbReference type="PANTHER" id="PTHR46586">
    <property type="entry name" value="ANKYRIN REPEAT-CONTAINING PROTEIN"/>
    <property type="match status" value="1"/>
</dbReference>
<dbReference type="GeneID" id="20176662"/>
<dbReference type="Pfam" id="PF12796">
    <property type="entry name" value="Ank_2"/>
    <property type="match status" value="1"/>
</dbReference>
<protein>
    <submittedName>
        <fullName evidence="1">Uncharacterized protein</fullName>
    </submittedName>
</protein>
<dbReference type="SUPFAM" id="SSF48403">
    <property type="entry name" value="Ankyrin repeat"/>
    <property type="match status" value="1"/>
</dbReference>
<reference evidence="1 2" key="2">
    <citation type="submission" date="2013-11" db="EMBL/GenBank/DDBJ databases">
        <title>The Genome Sequence of Phytophthora parasitica INRA-310.</title>
        <authorList>
            <consortium name="The Broad Institute Genomics Platform"/>
            <person name="Russ C."/>
            <person name="Tyler B."/>
            <person name="Panabieres F."/>
            <person name="Shan W."/>
            <person name="Tripathy S."/>
            <person name="Grunwald N."/>
            <person name="Machado M."/>
            <person name="Johnson C.S."/>
            <person name="Arredondo F."/>
            <person name="Hong C."/>
            <person name="Coffey M."/>
            <person name="Young S.K."/>
            <person name="Zeng Q."/>
            <person name="Gargeya S."/>
            <person name="Fitzgerald M."/>
            <person name="Abouelleil A."/>
            <person name="Alvarado L."/>
            <person name="Chapman S.B."/>
            <person name="Gainer-Dewar J."/>
            <person name="Goldberg J."/>
            <person name="Griggs A."/>
            <person name="Gujja S."/>
            <person name="Hansen M."/>
            <person name="Howarth C."/>
            <person name="Imamovic A."/>
            <person name="Ireland A."/>
            <person name="Larimer J."/>
            <person name="McCowan C."/>
            <person name="Murphy C."/>
            <person name="Pearson M."/>
            <person name="Poon T.W."/>
            <person name="Priest M."/>
            <person name="Roberts A."/>
            <person name="Saif S."/>
            <person name="Shea T."/>
            <person name="Sykes S."/>
            <person name="Wortman J."/>
            <person name="Nusbaum C."/>
            <person name="Birren B."/>
        </authorList>
    </citation>
    <scope>NUCLEOTIDE SEQUENCE [LARGE SCALE GENOMIC DNA]</scope>
    <source>
        <strain evidence="1 2">INRA-310</strain>
    </source>
</reference>